<feature type="signal peptide" evidence="2">
    <location>
        <begin position="1"/>
        <end position="23"/>
    </location>
</feature>
<evidence type="ECO:0000313" key="4">
    <source>
        <dbReference type="EMBL" id="ODN42316.1"/>
    </source>
</evidence>
<evidence type="ECO:0000259" key="3">
    <source>
        <dbReference type="Pfam" id="PF13505"/>
    </source>
</evidence>
<accession>A0ABX3A0C6</accession>
<comment type="caution">
    <text evidence="4">The sequence shown here is derived from an EMBL/GenBank/DDBJ whole genome shotgun (WGS) entry which is preliminary data.</text>
</comment>
<dbReference type="Proteomes" id="UP000094329">
    <property type="component" value="Unassembled WGS sequence"/>
</dbReference>
<evidence type="ECO:0000313" key="5">
    <source>
        <dbReference type="Proteomes" id="UP000094329"/>
    </source>
</evidence>
<keyword evidence="5" id="KW-1185">Reference proteome</keyword>
<dbReference type="EMBL" id="MDTU01000001">
    <property type="protein sequence ID" value="ODN42316.1"/>
    <property type="molecule type" value="Genomic_DNA"/>
</dbReference>
<dbReference type="Gene3D" id="2.40.160.20">
    <property type="match status" value="1"/>
</dbReference>
<dbReference type="SUPFAM" id="SSF56925">
    <property type="entry name" value="OMPA-like"/>
    <property type="match status" value="1"/>
</dbReference>
<gene>
    <name evidence="4" type="ORF">BGC07_04425</name>
</gene>
<keyword evidence="1 2" id="KW-0732">Signal</keyword>
<proteinExistence type="predicted"/>
<dbReference type="RefSeq" id="WP_069312113.1">
    <property type="nucleotide sequence ID" value="NZ_MDTU01000001.1"/>
</dbReference>
<dbReference type="InterPro" id="IPR011250">
    <property type="entry name" value="OMP/PagP_B-barrel"/>
</dbReference>
<dbReference type="Pfam" id="PF13505">
    <property type="entry name" value="OMP_b-brl"/>
    <property type="match status" value="1"/>
</dbReference>
<organism evidence="4 5">
    <name type="scientific">Piscirickettsia litoralis</name>
    <dbReference type="NCBI Taxonomy" id="1891921"/>
    <lineage>
        <taxon>Bacteria</taxon>
        <taxon>Pseudomonadati</taxon>
        <taxon>Pseudomonadota</taxon>
        <taxon>Gammaproteobacteria</taxon>
        <taxon>Thiotrichales</taxon>
        <taxon>Piscirickettsiaceae</taxon>
        <taxon>Piscirickettsia</taxon>
    </lineage>
</organism>
<feature type="chain" id="PRO_5046757928" evidence="2">
    <location>
        <begin position="24"/>
        <end position="196"/>
    </location>
</feature>
<feature type="domain" description="Outer membrane protein beta-barrel" evidence="3">
    <location>
        <begin position="8"/>
        <end position="196"/>
    </location>
</feature>
<sequence length="196" mass="20699">MIKKTLIAAAVIGSMGVTAAAFAQTGVYVEGQAGYTLQRKMNVPTATNKDRKKIGGRVAIGYNYDINDMFGLGAELGYGYYGKTSYTVPGVTGDATAKSTGFDLVVVPTWHINPQFDLFAKAGLMREKLSGEDAAHGDNTATKVVAGLGAGYNITPALQINMTYQHVFGNNMDNGATSDSDVPSIDSVFAGVKYTF</sequence>
<reference evidence="4 5" key="1">
    <citation type="submission" date="2016-08" db="EMBL/GenBank/DDBJ databases">
        <title>Draft genome sequence of Candidatus Piscirickettsia litoralis, from seawater.</title>
        <authorList>
            <person name="Wan X."/>
            <person name="Lee A.J."/>
            <person name="Hou S."/>
            <person name="Donachie S.P."/>
        </authorList>
    </citation>
    <scope>NUCLEOTIDE SEQUENCE [LARGE SCALE GENOMIC DNA]</scope>
    <source>
        <strain evidence="4 5">Y2</strain>
    </source>
</reference>
<dbReference type="InterPro" id="IPR027385">
    <property type="entry name" value="Beta-barrel_OMP"/>
</dbReference>
<evidence type="ECO:0000256" key="2">
    <source>
        <dbReference type="SAM" id="SignalP"/>
    </source>
</evidence>
<protein>
    <submittedName>
        <fullName evidence="4">Meta-pathway of phenol degradation family protein</fullName>
    </submittedName>
</protein>
<name>A0ABX3A0C6_9GAMM</name>
<evidence type="ECO:0000256" key="1">
    <source>
        <dbReference type="ARBA" id="ARBA00022729"/>
    </source>
</evidence>